<dbReference type="RefSeq" id="WP_153454054.1">
    <property type="nucleotide sequence ID" value="NZ_WEGJ01000016.1"/>
</dbReference>
<dbReference type="SMART" id="SM00382">
    <property type="entry name" value="AAA"/>
    <property type="match status" value="1"/>
</dbReference>
<evidence type="ECO:0000313" key="7">
    <source>
        <dbReference type="Proteomes" id="UP000466345"/>
    </source>
</evidence>
<feature type="region of interest" description="Disordered" evidence="4">
    <location>
        <begin position="352"/>
        <end position="379"/>
    </location>
</feature>
<dbReference type="InterPro" id="IPR003593">
    <property type="entry name" value="AAA+_ATPase"/>
</dbReference>
<dbReference type="Proteomes" id="UP000466345">
    <property type="component" value="Unassembled WGS sequence"/>
</dbReference>
<dbReference type="GO" id="GO:0016887">
    <property type="term" value="F:ATP hydrolysis activity"/>
    <property type="evidence" value="ECO:0007669"/>
    <property type="project" value="InterPro"/>
</dbReference>
<evidence type="ECO:0000256" key="1">
    <source>
        <dbReference type="ARBA" id="ARBA00022448"/>
    </source>
</evidence>
<organism evidence="6 7">
    <name type="scientific">Streptomyces smaragdinus</name>
    <dbReference type="NCBI Taxonomy" id="2585196"/>
    <lineage>
        <taxon>Bacteria</taxon>
        <taxon>Bacillati</taxon>
        <taxon>Actinomycetota</taxon>
        <taxon>Actinomycetes</taxon>
        <taxon>Kitasatosporales</taxon>
        <taxon>Streptomycetaceae</taxon>
        <taxon>Streptomyces</taxon>
    </lineage>
</organism>
<dbReference type="InterPro" id="IPR017871">
    <property type="entry name" value="ABC_transporter-like_CS"/>
</dbReference>
<dbReference type="EMBL" id="WEGJ01000016">
    <property type="protein sequence ID" value="MQY13906.1"/>
    <property type="molecule type" value="Genomic_DNA"/>
</dbReference>
<evidence type="ECO:0000256" key="3">
    <source>
        <dbReference type="ARBA" id="ARBA00022840"/>
    </source>
</evidence>
<dbReference type="OrthoDB" id="9802264at2"/>
<evidence type="ECO:0000313" key="6">
    <source>
        <dbReference type="EMBL" id="MQY13906.1"/>
    </source>
</evidence>
<keyword evidence="2" id="KW-0547">Nucleotide-binding</keyword>
<dbReference type="PROSITE" id="PS00211">
    <property type="entry name" value="ABC_TRANSPORTER_1"/>
    <property type="match status" value="1"/>
</dbReference>
<accession>A0A7K0CKB1</accession>
<dbReference type="PANTHER" id="PTHR43875">
    <property type="entry name" value="MALTODEXTRIN IMPORT ATP-BINDING PROTEIN MSMX"/>
    <property type="match status" value="1"/>
</dbReference>
<dbReference type="SUPFAM" id="SSF50331">
    <property type="entry name" value="MOP-like"/>
    <property type="match status" value="1"/>
</dbReference>
<dbReference type="Gene3D" id="2.40.50.140">
    <property type="entry name" value="Nucleic acid-binding proteins"/>
    <property type="match status" value="1"/>
</dbReference>
<dbReference type="Gene3D" id="3.40.50.300">
    <property type="entry name" value="P-loop containing nucleotide triphosphate hydrolases"/>
    <property type="match status" value="1"/>
</dbReference>
<reference evidence="6 7" key="1">
    <citation type="submission" date="2019-10" db="EMBL/GenBank/DDBJ databases">
        <title>Streptomyces smaragdinus sp. nov. and Streptomyces fabii sp. nov., isolated from the gut of fungus growing-termite Macrotermes natalensis.</title>
        <authorList>
            <person name="Schwitalla J."/>
            <person name="Benndorf R."/>
            <person name="Martin K."/>
            <person name="De Beer W."/>
            <person name="Kaster A.-K."/>
            <person name="Vollmers J."/>
            <person name="Poulsen M."/>
            <person name="Beemelmanns C."/>
        </authorList>
    </citation>
    <scope>NUCLEOTIDE SEQUENCE [LARGE SCALE GENOMIC DNA]</scope>
    <source>
        <strain evidence="6 7">RB5</strain>
    </source>
</reference>
<dbReference type="Pfam" id="PF08402">
    <property type="entry name" value="TOBE_2"/>
    <property type="match status" value="1"/>
</dbReference>
<dbReference type="PANTHER" id="PTHR43875:SF1">
    <property type="entry name" value="OSMOPROTECTIVE COMPOUNDS UPTAKE ATP-BINDING PROTEIN GGTA"/>
    <property type="match status" value="1"/>
</dbReference>
<keyword evidence="1" id="KW-0813">Transport</keyword>
<dbReference type="InterPro" id="IPR003439">
    <property type="entry name" value="ABC_transporter-like_ATP-bd"/>
</dbReference>
<dbReference type="SUPFAM" id="SSF52540">
    <property type="entry name" value="P-loop containing nucleoside triphosphate hydrolases"/>
    <property type="match status" value="1"/>
</dbReference>
<dbReference type="InterPro" id="IPR013611">
    <property type="entry name" value="Transp-assoc_OB_typ2"/>
</dbReference>
<protein>
    <submittedName>
        <fullName evidence="6">sn-glycerol-3-phosphate import ATP-binding protein UgpC</fullName>
    </submittedName>
</protein>
<evidence type="ECO:0000256" key="4">
    <source>
        <dbReference type="SAM" id="MobiDB-lite"/>
    </source>
</evidence>
<evidence type="ECO:0000259" key="5">
    <source>
        <dbReference type="PROSITE" id="PS50893"/>
    </source>
</evidence>
<dbReference type="GO" id="GO:0005524">
    <property type="term" value="F:ATP binding"/>
    <property type="evidence" value="ECO:0007669"/>
    <property type="project" value="UniProtKB-KW"/>
</dbReference>
<comment type="caution">
    <text evidence="6">The sequence shown here is derived from an EMBL/GenBank/DDBJ whole genome shotgun (WGS) entry which is preliminary data.</text>
</comment>
<proteinExistence type="predicted"/>
<dbReference type="FunFam" id="3.40.50.300:FF:000042">
    <property type="entry name" value="Maltose/maltodextrin ABC transporter, ATP-binding protein"/>
    <property type="match status" value="1"/>
</dbReference>
<dbReference type="Pfam" id="PF00005">
    <property type="entry name" value="ABC_tran"/>
    <property type="match status" value="1"/>
</dbReference>
<evidence type="ECO:0000256" key="2">
    <source>
        <dbReference type="ARBA" id="ARBA00022741"/>
    </source>
</evidence>
<dbReference type="GO" id="GO:0055052">
    <property type="term" value="C:ATP-binding cassette (ABC) transporter complex, substrate-binding subunit-containing"/>
    <property type="evidence" value="ECO:0007669"/>
    <property type="project" value="TreeGrafter"/>
</dbReference>
<dbReference type="InterPro" id="IPR012340">
    <property type="entry name" value="NA-bd_OB-fold"/>
</dbReference>
<gene>
    <name evidence="6" type="primary">ugpC_3</name>
    <name evidence="6" type="ORF">SRB5_40630</name>
</gene>
<feature type="compositionally biased region" description="Pro residues" evidence="4">
    <location>
        <begin position="365"/>
        <end position="375"/>
    </location>
</feature>
<feature type="domain" description="ABC transporter" evidence="5">
    <location>
        <begin position="6"/>
        <end position="237"/>
    </location>
</feature>
<dbReference type="AlphaFoldDB" id="A0A7K0CKB1"/>
<keyword evidence="7" id="KW-1185">Reference proteome</keyword>
<keyword evidence="3 6" id="KW-0067">ATP-binding</keyword>
<dbReference type="GO" id="GO:0140359">
    <property type="term" value="F:ABC-type transporter activity"/>
    <property type="evidence" value="ECO:0007669"/>
    <property type="project" value="UniProtKB-ARBA"/>
</dbReference>
<dbReference type="Gene3D" id="2.40.50.100">
    <property type="match status" value="1"/>
</dbReference>
<dbReference type="InterPro" id="IPR027417">
    <property type="entry name" value="P-loop_NTPase"/>
</dbReference>
<dbReference type="InterPro" id="IPR008995">
    <property type="entry name" value="Mo/tungstate-bd_C_term_dom"/>
</dbReference>
<dbReference type="InterPro" id="IPR047641">
    <property type="entry name" value="ABC_transpr_MalK/UgpC-like"/>
</dbReference>
<name>A0A7K0CKB1_9ACTN</name>
<sequence length="430" mass="46563">MTTGAISLREVSKSYDRRIPAVNKVSLEIEPGEFLVLLGPSGCGKSTLLRLIAGLESATSGQVWLDGEEAGELPPAARNIAMVFQSSALYPAMSGAGNIGFPLRLGGMADEESTPRVDWAARLLGVTELLERRPGQMSGGERQRVAIGRAVVRAPSAFLLDEPLSSLDAKLRNQLRVEIARLTRELNTTTVYVTHDQGEAMSLGDRVAVMRDGVLQQVDTPRELYRMPVNVFVAAFVGVPRINLLNGTVLSPLDGPVFVDLGRQRIELPQPLPPDHQLLRIQQHRPLLIGVRAEDVRIAGPERAGPAEVPLRGVVEQVEYQGHETLLHLSIGAVPAVVPALEAPRYLPRERKSGRPSWLRLGSAPQPPAPPPAPAPQQQVGDLVVRAEAGMNPLVGDRLPVLLNTRRLFVFDEQGRRLCPAPPGGAQFYG</sequence>
<dbReference type="PROSITE" id="PS50893">
    <property type="entry name" value="ABC_TRANSPORTER_2"/>
    <property type="match status" value="1"/>
</dbReference>